<dbReference type="Gene3D" id="2.120.10.30">
    <property type="entry name" value="TolB, C-terminal domain"/>
    <property type="match status" value="1"/>
</dbReference>
<feature type="region of interest" description="Disordered" evidence="1">
    <location>
        <begin position="435"/>
        <end position="461"/>
    </location>
</feature>
<name>A0A3E2HSB3_SCYLI</name>
<reference evidence="4 5" key="1">
    <citation type="submission" date="2018-05" db="EMBL/GenBank/DDBJ databases">
        <title>Draft genome sequence of Scytalidium lignicola DSM 105466, a ubiquitous saprotrophic fungus.</title>
        <authorList>
            <person name="Buettner E."/>
            <person name="Gebauer A.M."/>
            <person name="Hofrichter M."/>
            <person name="Liers C."/>
            <person name="Kellner H."/>
        </authorList>
    </citation>
    <scope>NUCLEOTIDE SEQUENCE [LARGE SCALE GENOMIC DNA]</scope>
    <source>
        <strain evidence="4 5">DSM 105466</strain>
    </source>
</reference>
<organism evidence="4 5">
    <name type="scientific">Scytalidium lignicola</name>
    <name type="common">Hyphomycete</name>
    <dbReference type="NCBI Taxonomy" id="5539"/>
    <lineage>
        <taxon>Eukaryota</taxon>
        <taxon>Fungi</taxon>
        <taxon>Dikarya</taxon>
        <taxon>Ascomycota</taxon>
        <taxon>Pezizomycotina</taxon>
        <taxon>Leotiomycetes</taxon>
        <taxon>Leotiomycetes incertae sedis</taxon>
        <taxon>Scytalidium</taxon>
    </lineage>
</organism>
<feature type="non-terminal residue" evidence="4">
    <location>
        <position position="1"/>
    </location>
</feature>
<protein>
    <recommendedName>
        <fullName evidence="3">Pyrroloquinoline quinone-dependent pyranose dehydrogenase beta-propeller domain-containing protein</fullName>
    </recommendedName>
</protein>
<dbReference type="OrthoDB" id="507128at2759"/>
<accession>A0A3E2HSB3</accession>
<keyword evidence="5" id="KW-1185">Reference proteome</keyword>
<dbReference type="STRING" id="5539.A0A3E2HSB3"/>
<dbReference type="OMA" id="EINHHWT"/>
<dbReference type="AlphaFoldDB" id="A0A3E2HSB3"/>
<dbReference type="Pfam" id="PF22807">
    <property type="entry name" value="TrAA12"/>
    <property type="match status" value="1"/>
</dbReference>
<dbReference type="EMBL" id="NCSJ02000001">
    <property type="protein sequence ID" value="RFU36239.1"/>
    <property type="molecule type" value="Genomic_DNA"/>
</dbReference>
<feature type="domain" description="Pyrroloquinoline quinone-dependent pyranose dehydrogenase beta-propeller" evidence="3">
    <location>
        <begin position="45"/>
        <end position="429"/>
    </location>
</feature>
<evidence type="ECO:0000313" key="5">
    <source>
        <dbReference type="Proteomes" id="UP000258309"/>
    </source>
</evidence>
<evidence type="ECO:0000259" key="3">
    <source>
        <dbReference type="Pfam" id="PF22807"/>
    </source>
</evidence>
<dbReference type="Proteomes" id="UP000258309">
    <property type="component" value="Unassembled WGS sequence"/>
</dbReference>
<feature type="non-terminal residue" evidence="4">
    <location>
        <position position="484"/>
    </location>
</feature>
<feature type="signal peptide" evidence="2">
    <location>
        <begin position="1"/>
        <end position="28"/>
    </location>
</feature>
<sequence>MKFTSRGLELVLGLGAASLVVHTAATAADDSKCPALTTSYPAPVSSDGWQYQLVANNLTTPRGIAFDSNGGLLVVQQGHGIVHLQFTDGGSTCVGLAKKTYLINSTDLTHGIALSNDGNTLYASSWEAVYAWSYNAKDVTVSAENRTVINGMSNVDHTTRTLLMSQTEPGMLVVSRGGSENVDPDAAILSSGHSQIKAFDVSNLTSSSSPYNFDTAGRLLGWGLRNSVGVGEEPTTGGIYSVENSVDQIERNGVDIHQDNPGEEMNYHGFLNGSTENQGGNYGFPTCFAVWGTSGLGGLTVGEQFSMDPNSTLNDTTCATQFVPPRLTFEAHMAPLDIKFLSNGTEAFVTFHGSWDRNSPVGYKISTVAFANGSPVPAASSTDGTRDIFTNADNSNCPGQCFRPVALAFDTQGRLFVSSDATGEVYILVHTGNSTRSTTTTTSTSSSSSSTSTGHSGDAASTSASRTNVVLLGVITSLVAFAFL</sequence>
<dbReference type="InterPro" id="IPR054539">
    <property type="entry name" value="Beta-prop_PDH"/>
</dbReference>
<dbReference type="SUPFAM" id="SSF50952">
    <property type="entry name" value="Soluble quinoprotein glucose dehydrogenase"/>
    <property type="match status" value="1"/>
</dbReference>
<evidence type="ECO:0000256" key="2">
    <source>
        <dbReference type="SAM" id="SignalP"/>
    </source>
</evidence>
<evidence type="ECO:0000313" key="4">
    <source>
        <dbReference type="EMBL" id="RFU36239.1"/>
    </source>
</evidence>
<keyword evidence="2" id="KW-0732">Signal</keyword>
<proteinExistence type="predicted"/>
<gene>
    <name evidence="4" type="ORF">B7463_g57</name>
</gene>
<dbReference type="InterPro" id="IPR011041">
    <property type="entry name" value="Quinoprot_gluc/sorb_DH_b-prop"/>
</dbReference>
<dbReference type="InterPro" id="IPR011042">
    <property type="entry name" value="6-blade_b-propeller_TolB-like"/>
</dbReference>
<comment type="caution">
    <text evidence="4">The sequence shown here is derived from an EMBL/GenBank/DDBJ whole genome shotgun (WGS) entry which is preliminary data.</text>
</comment>
<evidence type="ECO:0000256" key="1">
    <source>
        <dbReference type="SAM" id="MobiDB-lite"/>
    </source>
</evidence>
<feature type="chain" id="PRO_5017615229" description="Pyrroloquinoline quinone-dependent pyranose dehydrogenase beta-propeller domain-containing protein" evidence="2">
    <location>
        <begin position="29"/>
        <end position="484"/>
    </location>
</feature>